<keyword evidence="5 6" id="KW-0472">Membrane</keyword>
<evidence type="ECO:0000256" key="1">
    <source>
        <dbReference type="ARBA" id="ARBA00004651"/>
    </source>
</evidence>
<dbReference type="Pfam" id="PF13520">
    <property type="entry name" value="AA_permease_2"/>
    <property type="match status" value="1"/>
</dbReference>
<name>A0ABS2Q120_9BACL</name>
<dbReference type="Gene3D" id="1.20.1740.10">
    <property type="entry name" value="Amino acid/polyamine transporter I"/>
    <property type="match status" value="1"/>
</dbReference>
<dbReference type="InterPro" id="IPR002293">
    <property type="entry name" value="AA/rel_permease1"/>
</dbReference>
<evidence type="ECO:0000313" key="8">
    <source>
        <dbReference type="Proteomes" id="UP000808914"/>
    </source>
</evidence>
<feature type="transmembrane region" description="Helical" evidence="6">
    <location>
        <begin position="96"/>
        <end position="121"/>
    </location>
</feature>
<evidence type="ECO:0000256" key="6">
    <source>
        <dbReference type="SAM" id="Phobius"/>
    </source>
</evidence>
<organism evidence="7 8">
    <name type="scientific">Scopulibacillus daqui</name>
    <dbReference type="NCBI Taxonomy" id="1469162"/>
    <lineage>
        <taxon>Bacteria</taxon>
        <taxon>Bacillati</taxon>
        <taxon>Bacillota</taxon>
        <taxon>Bacilli</taxon>
        <taxon>Bacillales</taxon>
        <taxon>Sporolactobacillaceae</taxon>
        <taxon>Scopulibacillus</taxon>
    </lineage>
</organism>
<keyword evidence="3 6" id="KW-0812">Transmembrane</keyword>
<keyword evidence="4 6" id="KW-1133">Transmembrane helix</keyword>
<proteinExistence type="predicted"/>
<evidence type="ECO:0000256" key="5">
    <source>
        <dbReference type="ARBA" id="ARBA00023136"/>
    </source>
</evidence>
<keyword evidence="8" id="KW-1185">Reference proteome</keyword>
<feature type="transmembrane region" description="Helical" evidence="6">
    <location>
        <begin position="442"/>
        <end position="460"/>
    </location>
</feature>
<comment type="subcellular location">
    <subcellularLocation>
        <location evidence="1">Cell membrane</location>
        <topology evidence="1">Multi-pass membrane protein</topology>
    </subcellularLocation>
</comment>
<reference evidence="7 8" key="1">
    <citation type="submission" date="2021-01" db="EMBL/GenBank/DDBJ databases">
        <title>Genomic Encyclopedia of Type Strains, Phase IV (KMG-IV): sequencing the most valuable type-strain genomes for metagenomic binning, comparative biology and taxonomic classification.</title>
        <authorList>
            <person name="Goeker M."/>
        </authorList>
    </citation>
    <scope>NUCLEOTIDE SEQUENCE [LARGE SCALE GENOMIC DNA]</scope>
    <source>
        <strain evidence="7 8">DSM 28236</strain>
    </source>
</reference>
<feature type="transmembrane region" description="Helical" evidence="6">
    <location>
        <begin position="39"/>
        <end position="61"/>
    </location>
</feature>
<feature type="transmembrane region" description="Helical" evidence="6">
    <location>
        <begin position="6"/>
        <end position="27"/>
    </location>
</feature>
<feature type="transmembrane region" description="Helical" evidence="6">
    <location>
        <begin position="301"/>
        <end position="327"/>
    </location>
</feature>
<dbReference type="InterPro" id="IPR050367">
    <property type="entry name" value="APC_superfamily"/>
</dbReference>
<feature type="transmembrane region" description="Helical" evidence="6">
    <location>
        <begin position="133"/>
        <end position="160"/>
    </location>
</feature>
<dbReference type="EMBL" id="JAFBER010000009">
    <property type="protein sequence ID" value="MBM7645555.1"/>
    <property type="molecule type" value="Genomic_DNA"/>
</dbReference>
<keyword evidence="2" id="KW-1003">Cell membrane</keyword>
<feature type="transmembrane region" description="Helical" evidence="6">
    <location>
        <begin position="252"/>
        <end position="275"/>
    </location>
</feature>
<feature type="transmembrane region" description="Helical" evidence="6">
    <location>
        <begin position="419"/>
        <end position="436"/>
    </location>
</feature>
<evidence type="ECO:0000313" key="7">
    <source>
        <dbReference type="EMBL" id="MBM7645555.1"/>
    </source>
</evidence>
<dbReference type="PANTHER" id="PTHR42770:SF14">
    <property type="entry name" value="ARGININE_ORNITHINE ANTIPORTER-RELATED"/>
    <property type="match status" value="1"/>
</dbReference>
<evidence type="ECO:0000256" key="2">
    <source>
        <dbReference type="ARBA" id="ARBA00022475"/>
    </source>
</evidence>
<accession>A0ABS2Q120</accession>
<evidence type="ECO:0000256" key="4">
    <source>
        <dbReference type="ARBA" id="ARBA00022989"/>
    </source>
</evidence>
<feature type="transmembrane region" description="Helical" evidence="6">
    <location>
        <begin position="377"/>
        <end position="398"/>
    </location>
</feature>
<sequence>MANHKLNVWVLTALVVGNMVGSGIFMLPRSLAEAASPGGVLFAWLLTGLGVLFIAFVYGILSVRKPDVIGGPQIYAKKLFPEGSQASRLCGYLVSWGYWVANVAGIIAVITTFTGYLSTFFPIMNSAYPLFQIGGMTVTAGHFLNFLVCSIMLWGIYFLVLKGVEEAGKVNFAATAAKVLGFILFIIVTLFAFQSSNMIPFIADKAGRNGESVGLFAQVHQAALTTLWAFIGVESAVVFSSRAKSSQDIKKATVFGLLIALAIYIGITMLVMGTLSQDQLIHSSKPLVDALSAVIGDAGGYVLAALALISLLGSTIGWVLLTAEVPYQSAKQGLFLKSFMKENESKTPVTSLIITVMMCQLFIFSTISQSISGAFDFVVYVATLAYLIPYIIASLYLLKIVIKGENYQLSRKKRWIDGIIGFIAAAYSLWIIKAGTADLKTFLFGMGLIVLGIVFYPLVLKNHSAKSKVHRA</sequence>
<dbReference type="PANTHER" id="PTHR42770">
    <property type="entry name" value="AMINO ACID TRANSPORTER-RELATED"/>
    <property type="match status" value="1"/>
</dbReference>
<comment type="caution">
    <text evidence="7">The sequence shown here is derived from an EMBL/GenBank/DDBJ whole genome shotgun (WGS) entry which is preliminary data.</text>
</comment>
<dbReference type="Proteomes" id="UP000808914">
    <property type="component" value="Unassembled WGS sequence"/>
</dbReference>
<evidence type="ECO:0000256" key="3">
    <source>
        <dbReference type="ARBA" id="ARBA00022692"/>
    </source>
</evidence>
<dbReference type="PIRSF" id="PIRSF006060">
    <property type="entry name" value="AA_transporter"/>
    <property type="match status" value="1"/>
</dbReference>
<protein>
    <submittedName>
        <fullName evidence="7">Arginine:ornithine antiporter/lysine permease</fullName>
    </submittedName>
</protein>
<gene>
    <name evidence="7" type="ORF">JOD45_001766</name>
</gene>
<feature type="transmembrane region" description="Helical" evidence="6">
    <location>
        <begin position="172"/>
        <end position="193"/>
    </location>
</feature>
<feature type="transmembrane region" description="Helical" evidence="6">
    <location>
        <begin position="348"/>
        <end position="371"/>
    </location>
</feature>
<dbReference type="RefSeq" id="WP_205003483.1">
    <property type="nucleotide sequence ID" value="NZ_JAFBER010000009.1"/>
</dbReference>